<dbReference type="STRING" id="650164.K5W932"/>
<evidence type="ECO:0000256" key="7">
    <source>
        <dbReference type="ARBA" id="ARBA00022932"/>
    </source>
</evidence>
<dbReference type="InParanoid" id="K5W932"/>
<evidence type="ECO:0000256" key="2">
    <source>
        <dbReference type="ARBA" id="ARBA00006035"/>
    </source>
</evidence>
<evidence type="ECO:0000256" key="8">
    <source>
        <dbReference type="ARBA" id="ARBA00023242"/>
    </source>
</evidence>
<keyword evidence="8" id="KW-0539">Nucleus</keyword>
<organism evidence="13 14">
    <name type="scientific">Phanerochaete carnosa (strain HHB-10118-sp)</name>
    <name type="common">White-rot fungus</name>
    <name type="synonym">Peniophora carnosa</name>
    <dbReference type="NCBI Taxonomy" id="650164"/>
    <lineage>
        <taxon>Eukaryota</taxon>
        <taxon>Fungi</taxon>
        <taxon>Dikarya</taxon>
        <taxon>Basidiomycota</taxon>
        <taxon>Agaricomycotina</taxon>
        <taxon>Agaricomycetes</taxon>
        <taxon>Polyporales</taxon>
        <taxon>Phanerochaetaceae</taxon>
        <taxon>Phanerochaete</taxon>
    </lineage>
</organism>
<evidence type="ECO:0000259" key="11">
    <source>
        <dbReference type="Pfam" id="PF04042"/>
    </source>
</evidence>
<dbReference type="PANTHER" id="PTHR10416">
    <property type="entry name" value="DNA POLYMERASE DELTA SUBUNIT 2"/>
    <property type="match status" value="1"/>
</dbReference>
<evidence type="ECO:0000256" key="4">
    <source>
        <dbReference type="ARBA" id="ARBA00022679"/>
    </source>
</evidence>
<keyword evidence="6" id="KW-0235">DNA replication</keyword>
<evidence type="ECO:0000313" key="13">
    <source>
        <dbReference type="EMBL" id="EKM55715.1"/>
    </source>
</evidence>
<dbReference type="AlphaFoldDB" id="K5W932"/>
<evidence type="ECO:0000256" key="5">
    <source>
        <dbReference type="ARBA" id="ARBA00022695"/>
    </source>
</evidence>
<feature type="region of interest" description="Disordered" evidence="10">
    <location>
        <begin position="342"/>
        <end position="373"/>
    </location>
</feature>
<keyword evidence="14" id="KW-1185">Reference proteome</keyword>
<dbReference type="FunFam" id="2.40.50.430:FF:000002">
    <property type="entry name" value="DNA polymerase delta subunit"/>
    <property type="match status" value="1"/>
</dbReference>
<accession>K5W932</accession>
<keyword evidence="4" id="KW-0808">Transferase</keyword>
<dbReference type="Pfam" id="PF18018">
    <property type="entry name" value="DNA_pol_D_N"/>
    <property type="match status" value="1"/>
</dbReference>
<dbReference type="EC" id="2.7.7.7" evidence="3"/>
<feature type="domain" description="DNA polymerase delta subunit OB-fold" evidence="12">
    <location>
        <begin position="42"/>
        <end position="173"/>
    </location>
</feature>
<evidence type="ECO:0000313" key="14">
    <source>
        <dbReference type="Proteomes" id="UP000008370"/>
    </source>
</evidence>
<dbReference type="GO" id="GO:0043625">
    <property type="term" value="C:delta DNA polymerase complex"/>
    <property type="evidence" value="ECO:0007669"/>
    <property type="project" value="TreeGrafter"/>
</dbReference>
<evidence type="ECO:0000256" key="9">
    <source>
        <dbReference type="ARBA" id="ARBA00049244"/>
    </source>
</evidence>
<reference evidence="13 14" key="1">
    <citation type="journal article" date="2012" name="BMC Genomics">
        <title>Comparative genomics of the white-rot fungi, Phanerochaete carnosa and P. chrysosporium, to elucidate the genetic basis of the distinct wood types they colonize.</title>
        <authorList>
            <person name="Suzuki H."/>
            <person name="MacDonald J."/>
            <person name="Syed K."/>
            <person name="Salamov A."/>
            <person name="Hori C."/>
            <person name="Aerts A."/>
            <person name="Henrissat B."/>
            <person name="Wiebenga A."/>
            <person name="vanKuyk P.A."/>
            <person name="Barry K."/>
            <person name="Lindquist E."/>
            <person name="LaButti K."/>
            <person name="Lapidus A."/>
            <person name="Lucas S."/>
            <person name="Coutinho P."/>
            <person name="Gong Y."/>
            <person name="Samejima M."/>
            <person name="Mahadevan R."/>
            <person name="Abou-Zaid M."/>
            <person name="de Vries R.P."/>
            <person name="Igarashi K."/>
            <person name="Yadav J.S."/>
            <person name="Grigoriev I.V."/>
            <person name="Master E.R."/>
        </authorList>
    </citation>
    <scope>NUCLEOTIDE SEQUENCE [LARGE SCALE GENOMIC DNA]</scope>
    <source>
        <strain evidence="13 14">HHB-10118-sp</strain>
    </source>
</reference>
<dbReference type="GO" id="GO:0003677">
    <property type="term" value="F:DNA binding"/>
    <property type="evidence" value="ECO:0007669"/>
    <property type="project" value="InterPro"/>
</dbReference>
<evidence type="ECO:0000256" key="1">
    <source>
        <dbReference type="ARBA" id="ARBA00004123"/>
    </source>
</evidence>
<feature type="domain" description="DNA polymerase alpha/delta/epsilon subunit B" evidence="11">
    <location>
        <begin position="198"/>
        <end position="444"/>
    </location>
</feature>
<dbReference type="GO" id="GO:0006273">
    <property type="term" value="P:lagging strand elongation"/>
    <property type="evidence" value="ECO:0007669"/>
    <property type="project" value="UniProtKB-ARBA"/>
</dbReference>
<keyword evidence="7" id="KW-0239">DNA-directed DNA polymerase</keyword>
<dbReference type="InterPro" id="IPR040663">
    <property type="entry name" value="DNA_pol_D_N"/>
</dbReference>
<dbReference type="RefSeq" id="XP_007396034.1">
    <property type="nucleotide sequence ID" value="XM_007395972.1"/>
</dbReference>
<comment type="subcellular location">
    <subcellularLocation>
        <location evidence="1">Nucleus</location>
    </subcellularLocation>
</comment>
<dbReference type="KEGG" id="pco:PHACADRAFT_173871"/>
<comment type="similarity">
    <text evidence="2">Belongs to the DNA polymerase delta/II small subunit family.</text>
</comment>
<keyword evidence="5" id="KW-0548">Nucleotidyltransferase</keyword>
<dbReference type="GeneID" id="18909654"/>
<dbReference type="InterPro" id="IPR024826">
    <property type="entry name" value="DNA_pol_delta/II_ssu"/>
</dbReference>
<dbReference type="FunCoup" id="K5W932">
    <property type="interactions" value="342"/>
</dbReference>
<evidence type="ECO:0000256" key="10">
    <source>
        <dbReference type="SAM" id="MobiDB-lite"/>
    </source>
</evidence>
<evidence type="ECO:0000256" key="3">
    <source>
        <dbReference type="ARBA" id="ARBA00012417"/>
    </source>
</evidence>
<evidence type="ECO:0000259" key="12">
    <source>
        <dbReference type="Pfam" id="PF18018"/>
    </source>
</evidence>
<dbReference type="Pfam" id="PF04042">
    <property type="entry name" value="DNA_pol_E_B"/>
    <property type="match status" value="1"/>
</dbReference>
<dbReference type="EMBL" id="JH930472">
    <property type="protein sequence ID" value="EKM55715.1"/>
    <property type="molecule type" value="Genomic_DNA"/>
</dbReference>
<dbReference type="OrthoDB" id="3763at2759"/>
<name>K5W932_PHACS</name>
<dbReference type="HOGENOM" id="CLU_021763_1_0_1"/>
<dbReference type="InterPro" id="IPR007185">
    <property type="entry name" value="DNA_pol_a/d/e_bsu"/>
</dbReference>
<gene>
    <name evidence="13" type="ORF">PHACADRAFT_173871</name>
</gene>
<dbReference type="PANTHER" id="PTHR10416:SF0">
    <property type="entry name" value="DNA POLYMERASE DELTA SUBUNIT 2"/>
    <property type="match status" value="1"/>
</dbReference>
<feature type="compositionally biased region" description="Polar residues" evidence="10">
    <location>
        <begin position="342"/>
        <end position="369"/>
    </location>
</feature>
<protein>
    <recommendedName>
        <fullName evidence="3">DNA-directed DNA polymerase</fullName>
        <ecNumber evidence="3">2.7.7.7</ecNumber>
    </recommendedName>
</protein>
<sequence length="508" mass="55321">MPESPLPVPDTPLVRAATSVLPPTEKTPSFAINSANKSYKHQYANIYFVRLRLLRGFVEENAKRLWKEAAGDPVFVPRVLEVQTGQLCYVVGTVYMDMPLKPNVLDDVARDHSIPAPPPQQKYCSEKDSVMLEDESGRIRLVGERLKSARVVTGVIMGALGLETANGDFEVVDFCFAEMPPQHKEADNDRESNSDEWIAVVSGLDVGALDPPDAQLQMLSEYLTGEACGSDEQSGAARISRLIIAGNSLAPVVVETQEPEKKPRRGQEVPTFSTHPLRVLSTHLTDIAHSVPIHLLPGAADPSGTIIPQQSLPRAMFGAAASYASFSCETNPTYIHVGAFEDTSSSNTKSNGRASTSKPKSGRSSTPSRTILAHSGQPLDDMFKYLPSPPATRLSIAEATLRWRHIAPTAPDTLWCHPYFTTDPFILTETPDLYIVGNQPEFGTKMVRATEESEGRCRIVLVPQFKHSGTVVLVNLRTLSVRTVSFAAHGMRSGGERPVQDIAEAPAS</sequence>
<comment type="catalytic activity">
    <reaction evidence="9">
        <text>DNA(n) + a 2'-deoxyribonucleoside 5'-triphosphate = DNA(n+1) + diphosphate</text>
        <dbReference type="Rhea" id="RHEA:22508"/>
        <dbReference type="Rhea" id="RHEA-COMP:17339"/>
        <dbReference type="Rhea" id="RHEA-COMP:17340"/>
        <dbReference type="ChEBI" id="CHEBI:33019"/>
        <dbReference type="ChEBI" id="CHEBI:61560"/>
        <dbReference type="ChEBI" id="CHEBI:173112"/>
        <dbReference type="EC" id="2.7.7.7"/>
    </reaction>
</comment>
<dbReference type="Gene3D" id="2.40.50.430">
    <property type="match status" value="1"/>
</dbReference>
<dbReference type="Proteomes" id="UP000008370">
    <property type="component" value="Unassembled WGS sequence"/>
</dbReference>
<dbReference type="GO" id="GO:0003887">
    <property type="term" value="F:DNA-directed DNA polymerase activity"/>
    <property type="evidence" value="ECO:0007669"/>
    <property type="project" value="UniProtKB-KW"/>
</dbReference>
<proteinExistence type="inferred from homology"/>
<dbReference type="Gene3D" id="3.60.21.50">
    <property type="match status" value="1"/>
</dbReference>
<dbReference type="GO" id="GO:0006281">
    <property type="term" value="P:DNA repair"/>
    <property type="evidence" value="ECO:0007669"/>
    <property type="project" value="UniProtKB-ARBA"/>
</dbReference>
<evidence type="ECO:0000256" key="6">
    <source>
        <dbReference type="ARBA" id="ARBA00022705"/>
    </source>
</evidence>